<reference evidence="4 5" key="1">
    <citation type="submission" date="2019-10" db="EMBL/GenBank/DDBJ databases">
        <title>Gracilibacillus sp. nov. isolated from rice seeds.</title>
        <authorList>
            <person name="He S."/>
        </authorList>
    </citation>
    <scope>NUCLEOTIDE SEQUENCE [LARGE SCALE GENOMIC DNA]</scope>
    <source>
        <strain evidence="4 5">TD8</strain>
    </source>
</reference>
<feature type="domain" description="DUF4352" evidence="3">
    <location>
        <begin position="72"/>
        <end position="147"/>
    </location>
</feature>
<proteinExistence type="predicted"/>
<dbReference type="InterPro" id="IPR029050">
    <property type="entry name" value="Immunoprotect_excell_Ig-like"/>
</dbReference>
<dbReference type="Pfam" id="PF11611">
    <property type="entry name" value="DUF4352"/>
    <property type="match status" value="1"/>
</dbReference>
<dbReference type="Proteomes" id="UP000480246">
    <property type="component" value="Unassembled WGS sequence"/>
</dbReference>
<evidence type="ECO:0000259" key="3">
    <source>
        <dbReference type="Pfam" id="PF11611"/>
    </source>
</evidence>
<keyword evidence="1 2" id="KW-0732">Signal</keyword>
<accession>A0A7C8GQ78</accession>
<evidence type="ECO:0000256" key="2">
    <source>
        <dbReference type="SAM" id="SignalP"/>
    </source>
</evidence>
<sequence>MKCSNFLMILVIAGLLSACNNTKEISNEESNDIPAQENVIGNVPDMLHYGEGYKDGMKVVTLHTAYNDPKSVSAIISIENVGDTPLNADSLAFSLYDDTEDLTYQGTIAANKNPADRNLQPNDKITLNITFNIPILNDEYRLTVESFNSTDTTPWLVDDLKVEG</sequence>
<evidence type="ECO:0000256" key="1">
    <source>
        <dbReference type="ARBA" id="ARBA00022729"/>
    </source>
</evidence>
<dbReference type="InterPro" id="IPR029051">
    <property type="entry name" value="DUF4352"/>
</dbReference>
<dbReference type="OrthoDB" id="2864641at2"/>
<evidence type="ECO:0000313" key="5">
    <source>
        <dbReference type="Proteomes" id="UP000480246"/>
    </source>
</evidence>
<gene>
    <name evidence="4" type="ORF">F9U64_21030</name>
</gene>
<keyword evidence="5" id="KW-1185">Reference proteome</keyword>
<dbReference type="EMBL" id="WEID01000119">
    <property type="protein sequence ID" value="KAB8126017.1"/>
    <property type="molecule type" value="Genomic_DNA"/>
</dbReference>
<feature type="signal peptide" evidence="2">
    <location>
        <begin position="1"/>
        <end position="18"/>
    </location>
</feature>
<dbReference type="AlphaFoldDB" id="A0A7C8GQ78"/>
<dbReference type="Gene3D" id="2.60.40.1240">
    <property type="match status" value="1"/>
</dbReference>
<evidence type="ECO:0000313" key="4">
    <source>
        <dbReference type="EMBL" id="KAB8126017.1"/>
    </source>
</evidence>
<dbReference type="RefSeq" id="WP_153406840.1">
    <property type="nucleotide sequence ID" value="NZ_ML762454.1"/>
</dbReference>
<protein>
    <submittedName>
        <fullName evidence="4">DUF4352 domain-containing protein</fullName>
    </submittedName>
</protein>
<organism evidence="4 5">
    <name type="scientific">Gracilibacillus oryzae</name>
    <dbReference type="NCBI Taxonomy" id="1672701"/>
    <lineage>
        <taxon>Bacteria</taxon>
        <taxon>Bacillati</taxon>
        <taxon>Bacillota</taxon>
        <taxon>Bacilli</taxon>
        <taxon>Bacillales</taxon>
        <taxon>Bacillaceae</taxon>
        <taxon>Gracilibacillus</taxon>
    </lineage>
</organism>
<comment type="caution">
    <text evidence="4">The sequence shown here is derived from an EMBL/GenBank/DDBJ whole genome shotgun (WGS) entry which is preliminary data.</text>
</comment>
<feature type="chain" id="PRO_5038348337" evidence="2">
    <location>
        <begin position="19"/>
        <end position="164"/>
    </location>
</feature>
<name>A0A7C8GQ78_9BACI</name>
<dbReference type="PROSITE" id="PS51257">
    <property type="entry name" value="PROKAR_LIPOPROTEIN"/>
    <property type="match status" value="1"/>
</dbReference>